<feature type="domain" description="Sulfotransferase" evidence="1">
    <location>
        <begin position="3"/>
        <end position="161"/>
    </location>
</feature>
<dbReference type="AlphaFoldDB" id="A0A810KX35"/>
<dbReference type="InterPro" id="IPR000863">
    <property type="entry name" value="Sulfotransferase_dom"/>
</dbReference>
<proteinExistence type="predicted"/>
<dbReference type="Proteomes" id="UP000680750">
    <property type="component" value="Chromosome"/>
</dbReference>
<dbReference type="Gene3D" id="3.40.50.300">
    <property type="entry name" value="P-loop containing nucleotide triphosphate hydrolases"/>
    <property type="match status" value="1"/>
</dbReference>
<evidence type="ECO:0000313" key="2">
    <source>
        <dbReference type="EMBL" id="BCJ26896.1"/>
    </source>
</evidence>
<reference evidence="2" key="1">
    <citation type="submission" date="2020-08" db="EMBL/GenBank/DDBJ databases">
        <title>Whole genome shotgun sequence of Actinocatenispora sera NBRC 101916.</title>
        <authorList>
            <person name="Komaki H."/>
            <person name="Tamura T."/>
        </authorList>
    </citation>
    <scope>NUCLEOTIDE SEQUENCE</scope>
    <source>
        <strain evidence="2">NBRC 101916</strain>
    </source>
</reference>
<dbReference type="EMBL" id="AP023354">
    <property type="protein sequence ID" value="BCJ26896.1"/>
    <property type="molecule type" value="Genomic_DNA"/>
</dbReference>
<evidence type="ECO:0000313" key="3">
    <source>
        <dbReference type="Proteomes" id="UP000680750"/>
    </source>
</evidence>
<name>A0A810KX35_9ACTN</name>
<accession>A0A810KX35</accession>
<sequence length="237" mass="26280">MIVWLASYPRSGNTLARIALHRLYGVPTYVVYEKDGVAERIGSELMGARERPTEVAAMQAAPELYFVKTHRPREPGDETPSICLVRDGRDAAVSWARLRRKPGDPRESFAADVRGQFTDGGGAGAGAWATNVLSWLDPPVRHRVVVRYEDLIADPLHAIRAAVRVVAPWLTPQANAEPPTFTELQRVDAGFFRRGIVGSHRDELDADLVGLFWEQPPNVAAMRLLTRTRHQPGRSDG</sequence>
<evidence type="ECO:0000259" key="1">
    <source>
        <dbReference type="Pfam" id="PF00685"/>
    </source>
</evidence>
<dbReference type="InterPro" id="IPR027417">
    <property type="entry name" value="P-loop_NTPase"/>
</dbReference>
<dbReference type="GO" id="GO:0008146">
    <property type="term" value="F:sulfotransferase activity"/>
    <property type="evidence" value="ECO:0007669"/>
    <property type="project" value="InterPro"/>
</dbReference>
<gene>
    <name evidence="2" type="ORF">Asera_10040</name>
</gene>
<organism evidence="2 3">
    <name type="scientific">Actinocatenispora sera</name>
    <dbReference type="NCBI Taxonomy" id="390989"/>
    <lineage>
        <taxon>Bacteria</taxon>
        <taxon>Bacillati</taxon>
        <taxon>Actinomycetota</taxon>
        <taxon>Actinomycetes</taxon>
        <taxon>Micromonosporales</taxon>
        <taxon>Micromonosporaceae</taxon>
        <taxon>Actinocatenispora</taxon>
    </lineage>
</organism>
<dbReference type="Pfam" id="PF00685">
    <property type="entry name" value="Sulfotransfer_1"/>
    <property type="match status" value="1"/>
</dbReference>
<dbReference type="OrthoDB" id="9804504at2"/>
<keyword evidence="3" id="KW-1185">Reference proteome</keyword>
<dbReference type="KEGG" id="aser:Asera_10040"/>
<protein>
    <submittedName>
        <fullName evidence="2">Sulfotransferase</fullName>
    </submittedName>
</protein>
<dbReference type="SUPFAM" id="SSF52540">
    <property type="entry name" value="P-loop containing nucleoside triphosphate hydrolases"/>
    <property type="match status" value="1"/>
</dbReference>
<dbReference type="RefSeq" id="WP_030445145.1">
    <property type="nucleotide sequence ID" value="NZ_AP023354.1"/>
</dbReference>